<dbReference type="Pfam" id="PF09968">
    <property type="entry name" value="DUF2202"/>
    <property type="match status" value="1"/>
</dbReference>
<dbReference type="Proteomes" id="UP000662111">
    <property type="component" value="Unassembled WGS sequence"/>
</dbReference>
<keyword evidence="2" id="KW-0732">Signal</keyword>
<accession>A0ABQ2F6R5</accession>
<dbReference type="EMBL" id="BMLB01000003">
    <property type="protein sequence ID" value="GGK67454.1"/>
    <property type="molecule type" value="Genomic_DNA"/>
</dbReference>
<protein>
    <recommendedName>
        <fullName evidence="3">DUF2202 domain-containing protein</fullName>
    </recommendedName>
</protein>
<evidence type="ECO:0000313" key="5">
    <source>
        <dbReference type="Proteomes" id="UP000662111"/>
    </source>
</evidence>
<sequence length="258" mass="26758">MRTTTRTARTRVTSALLAAGVGAALAVGTGVAIAQTDDDAPTTDVLDTLGYTLEEERMARDLYDALGEAHDGLVPFTHIEVSEQRHHDAVADLLTRRGGTLPEEGAPGEFAHEDIQAMYDDWLERGLVSPEAAYEVGIELETADIEGLRTDIDEIDDADVDRVLGHLLRSSEHHLAAFEAAAAGELPDGPGPGVGPRGGPGRGTGPGQGMGPGHGVGPGQGMQQGTEGQRGPGLHQGQGGHRHGDGTGGCPMRTTDDA</sequence>
<evidence type="ECO:0000259" key="3">
    <source>
        <dbReference type="Pfam" id="PF09968"/>
    </source>
</evidence>
<organism evidence="4 5">
    <name type="scientific">Ornithinimicrobium pekingense</name>
    <dbReference type="NCBI Taxonomy" id="384677"/>
    <lineage>
        <taxon>Bacteria</taxon>
        <taxon>Bacillati</taxon>
        <taxon>Actinomycetota</taxon>
        <taxon>Actinomycetes</taxon>
        <taxon>Micrococcales</taxon>
        <taxon>Ornithinimicrobiaceae</taxon>
        <taxon>Ornithinimicrobium</taxon>
    </lineage>
</organism>
<feature type="region of interest" description="Disordered" evidence="1">
    <location>
        <begin position="184"/>
        <end position="258"/>
    </location>
</feature>
<keyword evidence="5" id="KW-1185">Reference proteome</keyword>
<evidence type="ECO:0000256" key="2">
    <source>
        <dbReference type="SAM" id="SignalP"/>
    </source>
</evidence>
<evidence type="ECO:0000256" key="1">
    <source>
        <dbReference type="SAM" id="MobiDB-lite"/>
    </source>
</evidence>
<gene>
    <name evidence="4" type="ORF">GCM10011509_14760</name>
</gene>
<name>A0ABQ2F6R5_9MICO</name>
<dbReference type="InterPro" id="IPR019243">
    <property type="entry name" value="DUF2202"/>
</dbReference>
<comment type="caution">
    <text evidence="4">The sequence shown here is derived from an EMBL/GenBank/DDBJ whole genome shotgun (WGS) entry which is preliminary data.</text>
</comment>
<proteinExistence type="predicted"/>
<evidence type="ECO:0000313" key="4">
    <source>
        <dbReference type="EMBL" id="GGK67454.1"/>
    </source>
</evidence>
<dbReference type="RefSeq" id="WP_022923181.1">
    <property type="nucleotide sequence ID" value="NZ_BMLB01000003.1"/>
</dbReference>
<feature type="domain" description="DUF2202" evidence="3">
    <location>
        <begin position="48"/>
        <end position="179"/>
    </location>
</feature>
<dbReference type="InterPro" id="IPR012347">
    <property type="entry name" value="Ferritin-like"/>
</dbReference>
<reference evidence="5" key="1">
    <citation type="journal article" date="2019" name="Int. J. Syst. Evol. Microbiol.">
        <title>The Global Catalogue of Microorganisms (GCM) 10K type strain sequencing project: providing services to taxonomists for standard genome sequencing and annotation.</title>
        <authorList>
            <consortium name="The Broad Institute Genomics Platform"/>
            <consortium name="The Broad Institute Genome Sequencing Center for Infectious Disease"/>
            <person name="Wu L."/>
            <person name="Ma J."/>
        </authorList>
    </citation>
    <scope>NUCLEOTIDE SEQUENCE [LARGE SCALE GENOMIC DNA]</scope>
    <source>
        <strain evidence="5">CGMCC 1.5362</strain>
    </source>
</reference>
<feature type="signal peptide" evidence="2">
    <location>
        <begin position="1"/>
        <end position="34"/>
    </location>
</feature>
<feature type="chain" id="PRO_5046303586" description="DUF2202 domain-containing protein" evidence="2">
    <location>
        <begin position="35"/>
        <end position="258"/>
    </location>
</feature>
<dbReference type="SUPFAM" id="SSF47240">
    <property type="entry name" value="Ferritin-like"/>
    <property type="match status" value="1"/>
</dbReference>
<dbReference type="InterPro" id="IPR009078">
    <property type="entry name" value="Ferritin-like_SF"/>
</dbReference>
<feature type="compositionally biased region" description="Gly residues" evidence="1">
    <location>
        <begin position="191"/>
        <end position="239"/>
    </location>
</feature>
<dbReference type="CDD" id="cd01048">
    <property type="entry name" value="Ferritin_like_AB2"/>
    <property type="match status" value="1"/>
</dbReference>
<dbReference type="Gene3D" id="1.20.1260.10">
    <property type="match status" value="1"/>
</dbReference>